<dbReference type="PANTHER" id="PTHR37175:SF1">
    <property type="entry name" value="CONSTANS-LIKE PROTEIN-RELATED"/>
    <property type="match status" value="1"/>
</dbReference>
<evidence type="ECO:0000256" key="1">
    <source>
        <dbReference type="SAM" id="MobiDB-lite"/>
    </source>
</evidence>
<feature type="region of interest" description="Disordered" evidence="1">
    <location>
        <begin position="1"/>
        <end position="101"/>
    </location>
</feature>
<reference evidence="2 3" key="1">
    <citation type="submission" date="2021-09" db="EMBL/GenBank/DDBJ databases">
        <title>Genomic insights and catalytic innovation underlie evolution of tropane alkaloids biosynthesis.</title>
        <authorList>
            <person name="Wang Y.-J."/>
            <person name="Tian T."/>
            <person name="Huang J.-P."/>
            <person name="Huang S.-X."/>
        </authorList>
    </citation>
    <scope>NUCLEOTIDE SEQUENCE [LARGE SCALE GENOMIC DNA]</scope>
    <source>
        <strain evidence="2">KIB-2018</strain>
        <tissue evidence="2">Leaf</tissue>
    </source>
</reference>
<name>A0AAV8SGM6_9ROSI</name>
<keyword evidence="3" id="KW-1185">Reference proteome</keyword>
<comment type="caution">
    <text evidence="2">The sequence shown here is derived from an EMBL/GenBank/DDBJ whole genome shotgun (WGS) entry which is preliminary data.</text>
</comment>
<sequence>MSNHTMCLAENNLDSDTDSNPDESLQYYQPIDAEDDSSDHGPENGFATLHLNEDGETKGTDDDDDQEDEEETIREASNTATLRALTEDERRRNAPLTPENAARVMEGMRRVSFAGLAPDWARRVPEDQWIHQLRRLRRPPSPCPSGALGN</sequence>
<accession>A0AAV8SGM6</accession>
<proteinExistence type="predicted"/>
<evidence type="ECO:0000313" key="3">
    <source>
        <dbReference type="Proteomes" id="UP001159364"/>
    </source>
</evidence>
<dbReference type="Pfam" id="PF06910">
    <property type="entry name" value="MEA1"/>
    <property type="match status" value="1"/>
</dbReference>
<feature type="compositionally biased region" description="Basic and acidic residues" evidence="1">
    <location>
        <begin position="51"/>
        <end position="60"/>
    </location>
</feature>
<dbReference type="AlphaFoldDB" id="A0AAV8SGM6"/>
<protein>
    <submittedName>
        <fullName evidence="2">Uncharacterized protein</fullName>
    </submittedName>
</protein>
<dbReference type="EMBL" id="JAIWQS010000011">
    <property type="protein sequence ID" value="KAJ8751284.1"/>
    <property type="molecule type" value="Genomic_DNA"/>
</dbReference>
<gene>
    <name evidence="2" type="ORF">K2173_016465</name>
</gene>
<dbReference type="Proteomes" id="UP001159364">
    <property type="component" value="Linkage Group LG11"/>
</dbReference>
<organism evidence="2 3">
    <name type="scientific">Erythroxylum novogranatense</name>
    <dbReference type="NCBI Taxonomy" id="1862640"/>
    <lineage>
        <taxon>Eukaryota</taxon>
        <taxon>Viridiplantae</taxon>
        <taxon>Streptophyta</taxon>
        <taxon>Embryophyta</taxon>
        <taxon>Tracheophyta</taxon>
        <taxon>Spermatophyta</taxon>
        <taxon>Magnoliopsida</taxon>
        <taxon>eudicotyledons</taxon>
        <taxon>Gunneridae</taxon>
        <taxon>Pentapetalae</taxon>
        <taxon>rosids</taxon>
        <taxon>fabids</taxon>
        <taxon>Malpighiales</taxon>
        <taxon>Erythroxylaceae</taxon>
        <taxon>Erythroxylum</taxon>
    </lineage>
</organism>
<dbReference type="PANTHER" id="PTHR37175">
    <property type="entry name" value="BNAA08G28800D PROTEIN"/>
    <property type="match status" value="1"/>
</dbReference>
<evidence type="ECO:0000313" key="2">
    <source>
        <dbReference type="EMBL" id="KAJ8751284.1"/>
    </source>
</evidence>
<feature type="compositionally biased region" description="Acidic residues" evidence="1">
    <location>
        <begin position="61"/>
        <end position="72"/>
    </location>
</feature>